<dbReference type="AlphaFoldDB" id="A0A9E7DKC7"/>
<keyword evidence="1" id="KW-0378">Hydrolase</keyword>
<dbReference type="EMBL" id="CP096649">
    <property type="protein sequence ID" value="UQK59357.1"/>
    <property type="molecule type" value="Genomic_DNA"/>
</dbReference>
<dbReference type="PANTHER" id="PTHR33308:SF9">
    <property type="entry name" value="PEPTIDOGLYCAN HYDROLASE FLGJ"/>
    <property type="match status" value="1"/>
</dbReference>
<keyword evidence="2" id="KW-0732">Signal</keyword>
<evidence type="ECO:0000313" key="5">
    <source>
        <dbReference type="Proteomes" id="UP000831151"/>
    </source>
</evidence>
<evidence type="ECO:0000256" key="2">
    <source>
        <dbReference type="SAM" id="SignalP"/>
    </source>
</evidence>
<organism evidence="4 5">
    <name type="scientific">Fenollaria massiliensis</name>
    <dbReference type="NCBI Taxonomy" id="938288"/>
    <lineage>
        <taxon>Bacteria</taxon>
        <taxon>Bacillati</taxon>
        <taxon>Bacillota</taxon>
        <taxon>Clostridia</taxon>
        <taxon>Eubacteriales</taxon>
        <taxon>Fenollaria</taxon>
    </lineage>
</organism>
<dbReference type="Proteomes" id="UP000831151">
    <property type="component" value="Chromosome"/>
</dbReference>
<accession>A0A9E7DKC7</accession>
<dbReference type="Gene3D" id="3.30.457.10">
    <property type="entry name" value="Copper amine oxidase-like, N-terminal domain"/>
    <property type="match status" value="2"/>
</dbReference>
<sequence length="685" mass="76028">MKKLIRNLFILSILLLGLMNMSSKAASLNLIIDGNNVTRNASPIVKNRRTLVPLRFIGEALGKEVQWNNDEKSVTVSDSSNSFKLYIDSKIIDNSDGSLKFTDASPCIVNRKTYLPLRAIAELMNIGVGYDKATSTVTIDSNNFDTVSPSTTIVGLVPNQTISTKMNFNFITSKNFAKAKLLLLNDKNEGYIQDVKTSAAETLEFIPSLKDEGSKKLVLALYDEKGRVIDAAGAKINLNVLPRVTYSGVENGGFVQDELKITPDINFIASKMKATVTNLTTGKTETKDNLDPEGEFLFKPSYLDAGSYSIMLSAFDELGNEHFGETKTFTMSINPYLNITGVPKDGIIAGQVTLNAQRNFDVMRTDYVLRDPVTGAEEVVESKSYGACKFFPNIKNAGQKEVFVRCIDASGKTMESEHKLVMIKGDSKLLLQGVAPGSIIHKYIDLNAVANVGVNSVNYYIKNLRTGKSKTIAENVPYGEKYRYNVSAEDEGENEIYATGNQIDAFIKGESIKFRIYTGKIYTKQPLMAKDKFLDYTKKVARREFLRTDLSGAITTAQAILESGWGQSVPVDKYTGKFSNNLFGIKGSSSNGSVTITTSEVYNNVKVTIDDKFRAYKSADESFTDHTELFFAKKWYTPFRKVMFSDQRGVYAIKRCGYATDPKYPAKLKAIIDKYNLKELDKVNL</sequence>
<protein>
    <submittedName>
        <fullName evidence="4">Stalk domain-containing protein</fullName>
    </submittedName>
</protein>
<feature type="domain" description="Mannosyl-glycoprotein endo-beta-N-acetylglucosamidase-like" evidence="3">
    <location>
        <begin position="520"/>
        <end position="681"/>
    </location>
</feature>
<dbReference type="Pfam" id="PF07833">
    <property type="entry name" value="Cu_amine_oxidN1"/>
    <property type="match status" value="1"/>
</dbReference>
<evidence type="ECO:0000256" key="1">
    <source>
        <dbReference type="ARBA" id="ARBA00022801"/>
    </source>
</evidence>
<reference evidence="4" key="1">
    <citation type="submission" date="2022-04" db="EMBL/GenBank/DDBJ databases">
        <title>Complete genome sequences of Ezakiella coagulans and Fenollaria massiliensis.</title>
        <authorList>
            <person name="France M.T."/>
            <person name="Clifford J."/>
            <person name="Narina S."/>
            <person name="Rutt L."/>
            <person name="Ravel J."/>
        </authorList>
    </citation>
    <scope>NUCLEOTIDE SEQUENCE</scope>
    <source>
        <strain evidence="4">C0061C2</strain>
    </source>
</reference>
<evidence type="ECO:0000259" key="3">
    <source>
        <dbReference type="SMART" id="SM00047"/>
    </source>
</evidence>
<gene>
    <name evidence="4" type="ORF">M1R53_01400</name>
</gene>
<name>A0A9E7DKC7_9FIRM</name>
<dbReference type="SMART" id="SM00047">
    <property type="entry name" value="LYZ2"/>
    <property type="match status" value="1"/>
</dbReference>
<dbReference type="InterPro" id="IPR012854">
    <property type="entry name" value="Cu_amine_oxidase-like_N"/>
</dbReference>
<dbReference type="Gene3D" id="1.10.530.10">
    <property type="match status" value="1"/>
</dbReference>
<proteinExistence type="predicted"/>
<dbReference type="RefSeq" id="WP_249242821.1">
    <property type="nucleotide sequence ID" value="NZ_CP096649.1"/>
</dbReference>
<dbReference type="SUPFAM" id="SSF55383">
    <property type="entry name" value="Copper amine oxidase, domain N"/>
    <property type="match status" value="1"/>
</dbReference>
<dbReference type="PANTHER" id="PTHR33308">
    <property type="entry name" value="PEPTIDOGLYCAN HYDROLASE FLGJ"/>
    <property type="match status" value="1"/>
</dbReference>
<feature type="chain" id="PRO_5038848670" evidence="2">
    <location>
        <begin position="26"/>
        <end position="685"/>
    </location>
</feature>
<dbReference type="InterPro" id="IPR036582">
    <property type="entry name" value="Mao_N_sf"/>
</dbReference>
<dbReference type="PRINTS" id="PR01002">
    <property type="entry name" value="FLGFLGJ"/>
</dbReference>
<keyword evidence="5" id="KW-1185">Reference proteome</keyword>
<dbReference type="GO" id="GO:0004040">
    <property type="term" value="F:amidase activity"/>
    <property type="evidence" value="ECO:0007669"/>
    <property type="project" value="InterPro"/>
</dbReference>
<dbReference type="Pfam" id="PF01832">
    <property type="entry name" value="Glucosaminidase"/>
    <property type="match status" value="1"/>
</dbReference>
<dbReference type="InterPro" id="IPR051056">
    <property type="entry name" value="Glycosyl_Hydrolase_73"/>
</dbReference>
<dbReference type="Gene3D" id="4.10.80.30">
    <property type="entry name" value="DNA polymerase, domain 6"/>
    <property type="match status" value="1"/>
</dbReference>
<evidence type="ECO:0000313" key="4">
    <source>
        <dbReference type="EMBL" id="UQK59357.1"/>
    </source>
</evidence>
<dbReference type="KEGG" id="fms:M1R53_01400"/>
<dbReference type="InterPro" id="IPR002901">
    <property type="entry name" value="MGlyc_endo_b_GlcNAc-like_dom"/>
</dbReference>
<feature type="signal peptide" evidence="2">
    <location>
        <begin position="1"/>
        <end position="25"/>
    </location>
</feature>